<evidence type="ECO:0000256" key="2">
    <source>
        <dbReference type="ARBA" id="ARBA00022777"/>
    </source>
</evidence>
<name>A0A7H0SRP4_9CORY</name>
<accession>A0A7H0SRP4</accession>
<reference evidence="4 5" key="1">
    <citation type="submission" date="2019-12" db="EMBL/GenBank/DDBJ databases">
        <title>Corynebacterium sp. nov., isolated from feces of the Anser Albifrons in China.</title>
        <authorList>
            <person name="Liu Q."/>
        </authorList>
    </citation>
    <scope>NUCLEOTIDE SEQUENCE [LARGE SCALE GENOMIC DNA]</scope>
    <source>
        <strain evidence="4 5">4H37-19</strain>
    </source>
</reference>
<dbReference type="SUPFAM" id="SSF55874">
    <property type="entry name" value="ATPase domain of HSP90 chaperone/DNA topoisomerase II/histidine kinase"/>
    <property type="match status" value="1"/>
</dbReference>
<dbReference type="CDD" id="cd16917">
    <property type="entry name" value="HATPase_UhpB-NarQ-NarX-like"/>
    <property type="match status" value="1"/>
</dbReference>
<dbReference type="Gene3D" id="3.30.565.10">
    <property type="entry name" value="Histidine kinase-like ATPase, C-terminal domain"/>
    <property type="match status" value="1"/>
</dbReference>
<dbReference type="GO" id="GO:0016020">
    <property type="term" value="C:membrane"/>
    <property type="evidence" value="ECO:0007669"/>
    <property type="project" value="InterPro"/>
</dbReference>
<dbReference type="GO" id="GO:0046983">
    <property type="term" value="F:protein dimerization activity"/>
    <property type="evidence" value="ECO:0007669"/>
    <property type="project" value="InterPro"/>
</dbReference>
<dbReference type="SMART" id="SM00387">
    <property type="entry name" value="HATPase_c"/>
    <property type="match status" value="1"/>
</dbReference>
<dbReference type="Proteomes" id="UP000516320">
    <property type="component" value="Chromosome"/>
</dbReference>
<dbReference type="PIRSF" id="PIRSF037434">
    <property type="entry name" value="STHK_ChrS"/>
    <property type="match status" value="1"/>
</dbReference>
<evidence type="ECO:0000313" key="4">
    <source>
        <dbReference type="EMBL" id="QNQ91219.1"/>
    </source>
</evidence>
<dbReference type="InterPro" id="IPR017205">
    <property type="entry name" value="Sig_transdc_His_kinase_ChrS"/>
</dbReference>
<dbReference type="InterPro" id="IPR003594">
    <property type="entry name" value="HATPase_dom"/>
</dbReference>
<dbReference type="GO" id="GO:0000155">
    <property type="term" value="F:phosphorelay sensor kinase activity"/>
    <property type="evidence" value="ECO:0007669"/>
    <property type="project" value="InterPro"/>
</dbReference>
<dbReference type="EMBL" id="CP046884">
    <property type="protein sequence ID" value="QNQ91219.1"/>
    <property type="molecule type" value="Genomic_DNA"/>
</dbReference>
<dbReference type="RefSeq" id="WP_187974530.1">
    <property type="nucleotide sequence ID" value="NZ_CP046884.1"/>
</dbReference>
<keyword evidence="5" id="KW-1185">Reference proteome</keyword>
<dbReference type="InterPro" id="IPR036890">
    <property type="entry name" value="HATPase_C_sf"/>
</dbReference>
<evidence type="ECO:0000256" key="1">
    <source>
        <dbReference type="ARBA" id="ARBA00022679"/>
    </source>
</evidence>
<dbReference type="InterPro" id="IPR011712">
    <property type="entry name" value="Sig_transdc_His_kin_sub3_dim/P"/>
</dbReference>
<dbReference type="InterPro" id="IPR005467">
    <property type="entry name" value="His_kinase_dom"/>
</dbReference>
<dbReference type="KEGG" id="cpoy:GP475_11685"/>
<dbReference type="Pfam" id="PF07730">
    <property type="entry name" value="HisKA_3"/>
    <property type="match status" value="1"/>
</dbReference>
<dbReference type="PANTHER" id="PTHR24421:SF62">
    <property type="entry name" value="SENSORY TRANSDUCTION HISTIDINE KINASE"/>
    <property type="match status" value="1"/>
</dbReference>
<dbReference type="AlphaFoldDB" id="A0A7H0SRP4"/>
<proteinExistence type="predicted"/>
<protein>
    <submittedName>
        <fullName evidence="4">Sensor histidine kinase</fullName>
    </submittedName>
</protein>
<dbReference type="Gene3D" id="1.20.5.1930">
    <property type="match status" value="1"/>
</dbReference>
<dbReference type="Pfam" id="PF02518">
    <property type="entry name" value="HATPase_c"/>
    <property type="match status" value="1"/>
</dbReference>
<dbReference type="InterPro" id="IPR050482">
    <property type="entry name" value="Sensor_HK_TwoCompSys"/>
</dbReference>
<dbReference type="PANTHER" id="PTHR24421">
    <property type="entry name" value="NITRATE/NITRITE SENSOR PROTEIN NARX-RELATED"/>
    <property type="match status" value="1"/>
</dbReference>
<keyword evidence="3" id="KW-0902">Two-component regulatory system</keyword>
<evidence type="ECO:0000313" key="5">
    <source>
        <dbReference type="Proteomes" id="UP000516320"/>
    </source>
</evidence>
<organism evidence="4 5">
    <name type="scientific">Corynebacterium poyangense</name>
    <dbReference type="NCBI Taxonomy" id="2684405"/>
    <lineage>
        <taxon>Bacteria</taxon>
        <taxon>Bacillati</taxon>
        <taxon>Actinomycetota</taxon>
        <taxon>Actinomycetes</taxon>
        <taxon>Mycobacteriales</taxon>
        <taxon>Corynebacteriaceae</taxon>
        <taxon>Corynebacterium</taxon>
    </lineage>
</organism>
<dbReference type="PROSITE" id="PS50109">
    <property type="entry name" value="HIS_KIN"/>
    <property type="match status" value="1"/>
</dbReference>
<sequence length="384" mass="41633">MNPAVFHSSPLAQGLRWLRLVLHLMVALLLGVGVISSPHPTAALLLLTASSFGLCYVLGTGWERRFALGLSRKDFSRFATLWAAIILALWVLLVYLSPSFSWLLFPLVFILLQVFGTRLGLLAILASWGWITLGPHPATTAGAALGPGIGVVTAVGAFYIYRILLHETEELRRTRSQLLAAEKRAGQLAERERLSHEIHDTLAQGFSSIVLLSRAAHHSADPSEQLNTIHDVAQSNLAEARALVASLSQERMSLPQLLEQLVERTRRQEKALDNAVQIRFVVEGSGVEPSPKVSDALYRVAQEALANAVRYADAQRIQVALTYWPEQVALDIRDDGKGGAQEGAGFGISGMRARLNEVGGVLEVVSEAETGTIISAQVSTKEAA</sequence>
<keyword evidence="2 4" id="KW-0418">Kinase</keyword>
<evidence type="ECO:0000256" key="3">
    <source>
        <dbReference type="ARBA" id="ARBA00023012"/>
    </source>
</evidence>
<keyword evidence="1" id="KW-0808">Transferase</keyword>
<gene>
    <name evidence="4" type="ORF">GP475_11685</name>
</gene>